<reference evidence="3 4" key="1">
    <citation type="submission" date="2019-01" db="EMBL/GenBank/DDBJ databases">
        <title>Filimonas sp. strain TTM-71.</title>
        <authorList>
            <person name="Chen W.-M."/>
        </authorList>
    </citation>
    <scope>NUCLEOTIDE SEQUENCE [LARGE SCALE GENOMIC DNA]</scope>
    <source>
        <strain evidence="3 4">TTM-71</strain>
    </source>
</reference>
<feature type="compositionally biased region" description="Basic and acidic residues" evidence="1">
    <location>
        <begin position="79"/>
        <end position="92"/>
    </location>
</feature>
<sequence>MRNISIPYGLIIRFGLLAGSAIVLFESVNLFVLYRQIRLDLYLSIVAAASLIAGVWIRKERKTTPASRRYNRFPHHRPLRENPKAISHLHDL</sequence>
<evidence type="ECO:0000256" key="1">
    <source>
        <dbReference type="SAM" id="MobiDB-lite"/>
    </source>
</evidence>
<name>A0A4Q1D3B1_9BACT</name>
<keyword evidence="4" id="KW-1185">Reference proteome</keyword>
<dbReference type="AlphaFoldDB" id="A0A4Q1D3B1"/>
<feature type="transmembrane region" description="Helical" evidence="2">
    <location>
        <begin position="12"/>
        <end position="33"/>
    </location>
</feature>
<accession>A0A4Q1D3B1</accession>
<feature type="region of interest" description="Disordered" evidence="1">
    <location>
        <begin position="67"/>
        <end position="92"/>
    </location>
</feature>
<dbReference type="OrthoDB" id="9807565at2"/>
<dbReference type="RefSeq" id="WP_129003444.1">
    <property type="nucleotide sequence ID" value="NZ_SDHZ01000002.1"/>
</dbReference>
<dbReference type="Proteomes" id="UP000290545">
    <property type="component" value="Unassembled WGS sequence"/>
</dbReference>
<dbReference type="EMBL" id="SDHZ01000002">
    <property type="protein sequence ID" value="RXK82778.1"/>
    <property type="molecule type" value="Genomic_DNA"/>
</dbReference>
<feature type="transmembrane region" description="Helical" evidence="2">
    <location>
        <begin position="39"/>
        <end position="57"/>
    </location>
</feature>
<protein>
    <submittedName>
        <fullName evidence="3">Uncharacterized protein</fullName>
    </submittedName>
</protein>
<organism evidence="3 4">
    <name type="scientific">Filimonas effusa</name>
    <dbReference type="NCBI Taxonomy" id="2508721"/>
    <lineage>
        <taxon>Bacteria</taxon>
        <taxon>Pseudomonadati</taxon>
        <taxon>Bacteroidota</taxon>
        <taxon>Chitinophagia</taxon>
        <taxon>Chitinophagales</taxon>
        <taxon>Chitinophagaceae</taxon>
        <taxon>Filimonas</taxon>
    </lineage>
</organism>
<keyword evidence="2" id="KW-0472">Membrane</keyword>
<keyword evidence="2" id="KW-0812">Transmembrane</keyword>
<keyword evidence="2" id="KW-1133">Transmembrane helix</keyword>
<gene>
    <name evidence="3" type="ORF">ESB13_11595</name>
</gene>
<evidence type="ECO:0000313" key="3">
    <source>
        <dbReference type="EMBL" id="RXK82778.1"/>
    </source>
</evidence>
<evidence type="ECO:0000313" key="4">
    <source>
        <dbReference type="Proteomes" id="UP000290545"/>
    </source>
</evidence>
<evidence type="ECO:0000256" key="2">
    <source>
        <dbReference type="SAM" id="Phobius"/>
    </source>
</evidence>
<proteinExistence type="predicted"/>
<comment type="caution">
    <text evidence="3">The sequence shown here is derived from an EMBL/GenBank/DDBJ whole genome shotgun (WGS) entry which is preliminary data.</text>
</comment>
<feature type="compositionally biased region" description="Basic residues" evidence="1">
    <location>
        <begin position="69"/>
        <end position="78"/>
    </location>
</feature>